<name>A0A0J9YUC5_MOUSE</name>
<protein>
    <submittedName>
        <fullName evidence="2">Transmembrane protein 265</fullName>
    </submittedName>
</protein>
<dbReference type="Proteomes" id="UP000000589">
    <property type="component" value="Chromosome 7"/>
</dbReference>
<dbReference type="Bgee" id="ENSMUSG00000106715">
    <property type="expression patterns" value="Expressed in bone marrow and 61 other cell types or tissues"/>
</dbReference>
<organism evidence="2 4">
    <name type="scientific">Mus musculus</name>
    <name type="common">Mouse</name>
    <dbReference type="NCBI Taxonomy" id="10090"/>
    <lineage>
        <taxon>Eukaryota</taxon>
        <taxon>Metazoa</taxon>
        <taxon>Chordata</taxon>
        <taxon>Craniata</taxon>
        <taxon>Vertebrata</taxon>
        <taxon>Euteleostomi</taxon>
        <taxon>Mammalia</taxon>
        <taxon>Eutheria</taxon>
        <taxon>Euarchontoglires</taxon>
        <taxon>Glires</taxon>
        <taxon>Rodentia</taxon>
        <taxon>Myomorpha</taxon>
        <taxon>Muroidea</taxon>
        <taxon>Muridae</taxon>
        <taxon>Murinae</taxon>
        <taxon>Mus</taxon>
        <taxon>Mus</taxon>
    </lineage>
</organism>
<evidence type="ECO:0000313" key="2">
    <source>
        <dbReference type="Ensembl" id="ENSMUSP00000144111.2"/>
    </source>
</evidence>
<dbReference type="SMR" id="A0A0J9YUC5"/>
<keyword evidence="1" id="KW-1133">Transmembrane helix</keyword>
<dbReference type="VEuPathDB" id="HostDB:ENSMUSG00000106715"/>
<keyword evidence="4" id="KW-1185">Reference proteome</keyword>
<dbReference type="MGI" id="MGI:5613213">
    <property type="gene designation" value="Tmem265"/>
</dbReference>
<sequence>MEDKEKAAESLVSNMEAAHSPSPIHCRWLRLQYLAATSIICGCSCLGIMALVFAIKPSKS</sequence>
<reference evidence="2" key="4">
    <citation type="submission" date="2025-09" db="UniProtKB">
        <authorList>
            <consortium name="Ensembl"/>
        </authorList>
    </citation>
    <scope>IDENTIFICATION</scope>
    <source>
        <strain evidence="2">C57BL/6J</strain>
    </source>
</reference>
<reference evidence="2" key="3">
    <citation type="submission" date="2025-08" db="UniProtKB">
        <authorList>
            <consortium name="Ensembl"/>
        </authorList>
    </citation>
    <scope>IDENTIFICATION</scope>
    <source>
        <strain evidence="2">C57BL/6J</strain>
    </source>
</reference>
<keyword evidence="1" id="KW-0472">Membrane</keyword>
<evidence type="ECO:0000313" key="4">
    <source>
        <dbReference type="Proteomes" id="UP000000589"/>
    </source>
</evidence>
<gene>
    <name evidence="2 3" type="primary">Tmem265</name>
</gene>
<reference evidence="2 4" key="2">
    <citation type="journal article" date="2011" name="PLoS Biol.">
        <title>Modernizing reference genome assemblies.</title>
        <authorList>
            <person name="Church D.M."/>
            <person name="Schneider V.A."/>
            <person name="Graves T."/>
            <person name="Auger K."/>
            <person name="Cunningham F."/>
            <person name="Bouk N."/>
            <person name="Chen H.C."/>
            <person name="Agarwala R."/>
            <person name="McLaren W.M."/>
            <person name="Ritchie G.R."/>
            <person name="Albracht D."/>
            <person name="Kremitzki M."/>
            <person name="Rock S."/>
            <person name="Kotkiewicz H."/>
            <person name="Kremitzki C."/>
            <person name="Wollam A."/>
            <person name="Trani L."/>
            <person name="Fulton L."/>
            <person name="Fulton R."/>
            <person name="Matthews L."/>
            <person name="Whitehead S."/>
            <person name="Chow W."/>
            <person name="Torrance J."/>
            <person name="Dunn M."/>
            <person name="Harden G."/>
            <person name="Threadgold G."/>
            <person name="Wood J."/>
            <person name="Collins J."/>
            <person name="Heath P."/>
            <person name="Griffiths G."/>
            <person name="Pelan S."/>
            <person name="Grafham D."/>
            <person name="Eichler E.E."/>
            <person name="Weinstock G."/>
            <person name="Mardis E.R."/>
            <person name="Wilson R.K."/>
            <person name="Howe K."/>
            <person name="Flicek P."/>
            <person name="Hubbard T."/>
        </authorList>
    </citation>
    <scope>NUCLEOTIDE SEQUENCE [LARGE SCALE GENOMIC DNA]</scope>
    <source>
        <strain evidence="2 4">C57BL/6J</strain>
    </source>
</reference>
<evidence type="ECO:0000313" key="3">
    <source>
        <dbReference type="MGI" id="MGI:5613213"/>
    </source>
</evidence>
<dbReference type="Ensembl" id="ENSMUST00000190278.3">
    <property type="protein sequence ID" value="ENSMUSP00000144111.2"/>
    <property type="gene ID" value="ENSMUSG00000106715.4"/>
</dbReference>
<dbReference type="AlphaFoldDB" id="A0A0J9YUC5"/>
<dbReference type="GeneTree" id="ENSGT01110000267547"/>
<evidence type="ECO:0000256" key="1">
    <source>
        <dbReference type="SAM" id="Phobius"/>
    </source>
</evidence>
<accession>A0A0J9YUC5</accession>
<feature type="transmembrane region" description="Helical" evidence="1">
    <location>
        <begin position="33"/>
        <end position="55"/>
    </location>
</feature>
<proteinExistence type="predicted"/>
<reference evidence="2 4" key="1">
    <citation type="journal article" date="2009" name="PLoS Biol.">
        <title>Lineage-specific biology revealed by a finished genome assembly of the mouse.</title>
        <authorList>
            <consortium name="Mouse Genome Sequencing Consortium"/>
            <person name="Church D.M."/>
            <person name="Goodstadt L."/>
            <person name="Hillier L.W."/>
            <person name="Zody M.C."/>
            <person name="Goldstein S."/>
            <person name="She X."/>
            <person name="Bult C.J."/>
            <person name="Agarwala R."/>
            <person name="Cherry J.L."/>
            <person name="DiCuccio M."/>
            <person name="Hlavina W."/>
            <person name="Kapustin Y."/>
            <person name="Meric P."/>
            <person name="Maglott D."/>
            <person name="Birtle Z."/>
            <person name="Marques A.C."/>
            <person name="Graves T."/>
            <person name="Zhou S."/>
            <person name="Teague B."/>
            <person name="Potamousis K."/>
            <person name="Churas C."/>
            <person name="Place M."/>
            <person name="Herschleb J."/>
            <person name="Runnheim R."/>
            <person name="Forrest D."/>
            <person name="Amos-Landgraf J."/>
            <person name="Schwartz D.C."/>
            <person name="Cheng Z."/>
            <person name="Lindblad-Toh K."/>
            <person name="Eichler E.E."/>
            <person name="Ponting C.P."/>
        </authorList>
    </citation>
    <scope>NUCLEOTIDE SEQUENCE [LARGE SCALE GENOMIC DNA]</scope>
    <source>
        <strain evidence="2 4">C57BL/6J</strain>
    </source>
</reference>
<keyword evidence="1" id="KW-0812">Transmembrane</keyword>
<dbReference type="AGR" id="MGI:5613213"/>